<evidence type="ECO:0000259" key="1">
    <source>
        <dbReference type="Pfam" id="PF01636"/>
    </source>
</evidence>
<dbReference type="InterPro" id="IPR011009">
    <property type="entry name" value="Kinase-like_dom_sf"/>
</dbReference>
<organism evidence="2 3">
    <name type="scientific">Martelella mangrovi</name>
    <dbReference type="NCBI Taxonomy" id="1397477"/>
    <lineage>
        <taxon>Bacteria</taxon>
        <taxon>Pseudomonadati</taxon>
        <taxon>Pseudomonadota</taxon>
        <taxon>Alphaproteobacteria</taxon>
        <taxon>Hyphomicrobiales</taxon>
        <taxon>Aurantimonadaceae</taxon>
        <taxon>Martelella</taxon>
    </lineage>
</organism>
<sequence length="255" mass="28121">MGGRSTVSKAGNIVFRQSQPSSETVMALLRHLESEGFDAAPHVVGRGFDETGREMLSFVEGESIHPNPWPDDALPLIGRMLRRLHEANASFTPPDNAQWRPWFGRQMGRPSVLGHCDTGAWNIIARNGLPVALIDWENAGPVDPMIELAQACWLNALLFDDDLARSLHLGSVETRGRQVRSLLDGYGLATSRRKGFVGLMRDFAIRDAANEAIEAGITPETTDASALWGITWRTRSAAWLVRHQTVLESIIETDA</sequence>
<proteinExistence type="predicted"/>
<dbReference type="Gene3D" id="3.90.1200.10">
    <property type="match status" value="1"/>
</dbReference>
<keyword evidence="3" id="KW-1185">Reference proteome</keyword>
<dbReference type="Pfam" id="PF01636">
    <property type="entry name" value="APH"/>
    <property type="match status" value="1"/>
</dbReference>
<dbReference type="EMBL" id="JBEPLY010000004">
    <property type="protein sequence ID" value="MET3599450.1"/>
    <property type="molecule type" value="Genomic_DNA"/>
</dbReference>
<dbReference type="SUPFAM" id="SSF56112">
    <property type="entry name" value="Protein kinase-like (PK-like)"/>
    <property type="match status" value="1"/>
</dbReference>
<comment type="caution">
    <text evidence="2">The sequence shown here is derived from an EMBL/GenBank/DDBJ whole genome shotgun (WGS) entry which is preliminary data.</text>
</comment>
<evidence type="ECO:0000313" key="2">
    <source>
        <dbReference type="EMBL" id="MET3599450.1"/>
    </source>
</evidence>
<dbReference type="Proteomes" id="UP001549164">
    <property type="component" value="Unassembled WGS sequence"/>
</dbReference>
<reference evidence="2 3" key="1">
    <citation type="submission" date="2024-06" db="EMBL/GenBank/DDBJ databases">
        <title>Genomic Encyclopedia of Type Strains, Phase IV (KMG-IV): sequencing the most valuable type-strain genomes for metagenomic binning, comparative biology and taxonomic classification.</title>
        <authorList>
            <person name="Goeker M."/>
        </authorList>
    </citation>
    <scope>NUCLEOTIDE SEQUENCE [LARGE SCALE GENOMIC DNA]</scope>
    <source>
        <strain evidence="2 3">DSM 28102</strain>
    </source>
</reference>
<feature type="domain" description="Aminoglycoside phosphotransferase" evidence="1">
    <location>
        <begin position="102"/>
        <end position="156"/>
    </location>
</feature>
<evidence type="ECO:0000313" key="3">
    <source>
        <dbReference type="Proteomes" id="UP001549164"/>
    </source>
</evidence>
<accession>A0ABV2I991</accession>
<protein>
    <recommendedName>
        <fullName evidence="1">Aminoglycoside phosphotransferase domain-containing protein</fullName>
    </recommendedName>
</protein>
<name>A0ABV2I991_9HYPH</name>
<gene>
    <name evidence="2" type="ORF">ABID12_001389</name>
</gene>
<dbReference type="InterPro" id="IPR002575">
    <property type="entry name" value="Aminoglycoside_PTrfase"/>
</dbReference>